<proteinExistence type="predicted"/>
<dbReference type="AlphaFoldDB" id="A0A0M3T6M7"/>
<organism evidence="1 2">
    <name type="scientific">Bifidobacterium longum subsp. infantis</name>
    <dbReference type="NCBI Taxonomy" id="1682"/>
    <lineage>
        <taxon>Bacteria</taxon>
        <taxon>Bacillati</taxon>
        <taxon>Actinomycetota</taxon>
        <taxon>Actinomycetes</taxon>
        <taxon>Bifidobacteriales</taxon>
        <taxon>Bifidobacteriaceae</taxon>
        <taxon>Bifidobacterium</taxon>
    </lineage>
</organism>
<name>A0A0M3T6M7_BIFLI</name>
<sequence length="40" mass="4184">MRSLNVTFIAHDDMCSKSDILVLGGESTRGAGGVWFAAIG</sequence>
<protein>
    <submittedName>
        <fullName evidence="1">Uncharacterized protein</fullName>
    </submittedName>
</protein>
<reference evidence="1 2" key="1">
    <citation type="submission" date="2014-12" db="EMBL/GenBank/DDBJ databases">
        <title>Complete genome sequence of Bifidobacterium longum subsp. infantis BT1.</title>
        <authorList>
            <person name="Kim J.F."/>
            <person name="Kwak M.-J."/>
        </authorList>
    </citation>
    <scope>NUCLEOTIDE SEQUENCE [LARGE SCALE GENOMIC DNA]</scope>
    <source>
        <strain evidence="1 2">BT1</strain>
    </source>
</reference>
<dbReference type="EMBL" id="CP010411">
    <property type="protein sequence ID" value="ALE09895.1"/>
    <property type="molecule type" value="Genomic_DNA"/>
</dbReference>
<accession>A0A0M3T6M7</accession>
<evidence type="ECO:0000313" key="1">
    <source>
        <dbReference type="EMBL" id="ALE09895.1"/>
    </source>
</evidence>
<dbReference type="Proteomes" id="UP000067206">
    <property type="component" value="Chromosome"/>
</dbReference>
<gene>
    <name evidence="1" type="ORF">RY67_1887</name>
</gene>
<evidence type="ECO:0000313" key="2">
    <source>
        <dbReference type="Proteomes" id="UP000067206"/>
    </source>
</evidence>
<dbReference type="PATRIC" id="fig|1682.24.peg.1842"/>